<dbReference type="Proteomes" id="UP001596190">
    <property type="component" value="Unassembled WGS sequence"/>
</dbReference>
<organism evidence="1 2">
    <name type="scientific">Secundilactobacillus hailunensis</name>
    <dbReference type="NCBI Taxonomy" id="2559923"/>
    <lineage>
        <taxon>Bacteria</taxon>
        <taxon>Bacillati</taxon>
        <taxon>Bacillota</taxon>
        <taxon>Bacilli</taxon>
        <taxon>Lactobacillales</taxon>
        <taxon>Lactobacillaceae</taxon>
        <taxon>Secundilactobacillus</taxon>
    </lineage>
</organism>
<evidence type="ECO:0000313" key="2">
    <source>
        <dbReference type="Proteomes" id="UP001596190"/>
    </source>
</evidence>
<name>A0ABW1TAV5_9LACO</name>
<dbReference type="RefSeq" id="WP_137631394.1">
    <property type="nucleotide sequence ID" value="NZ_BJDO01000033.1"/>
</dbReference>
<proteinExistence type="predicted"/>
<dbReference type="EMBL" id="JBHSSA010000110">
    <property type="protein sequence ID" value="MFC6254974.1"/>
    <property type="molecule type" value="Genomic_DNA"/>
</dbReference>
<comment type="caution">
    <text evidence="1">The sequence shown here is derived from an EMBL/GenBank/DDBJ whole genome shotgun (WGS) entry which is preliminary data.</text>
</comment>
<gene>
    <name evidence="1" type="ORF">ACFP1H_10335</name>
</gene>
<sequence length="172" mass="19884">MMAQFEEQLDSWLDQVSEVPLVSNMSDADQQKIDLIDSLVVQVAVEGYGQQPDEWTPQMLADLFFNRFVRLLEENEKQQRLFELIPTAVTVLLKVVQPAHQSALMSWIQTHHNELVHLYDPVADQIYSQLTQAMEKADVDVNNSKQVAVFIRQYMHDHPDQSKTLFTKGDQQ</sequence>
<keyword evidence="2" id="KW-1185">Reference proteome</keyword>
<protein>
    <submittedName>
        <fullName evidence="1">Uncharacterized protein</fullName>
    </submittedName>
</protein>
<reference evidence="2" key="1">
    <citation type="journal article" date="2019" name="Int. J. Syst. Evol. Microbiol.">
        <title>The Global Catalogue of Microorganisms (GCM) 10K type strain sequencing project: providing services to taxonomists for standard genome sequencing and annotation.</title>
        <authorList>
            <consortium name="The Broad Institute Genomics Platform"/>
            <consortium name="The Broad Institute Genome Sequencing Center for Infectious Disease"/>
            <person name="Wu L."/>
            <person name="Ma J."/>
        </authorList>
    </citation>
    <scope>NUCLEOTIDE SEQUENCE [LARGE SCALE GENOMIC DNA]</scope>
    <source>
        <strain evidence="2">CCM 8950</strain>
    </source>
</reference>
<accession>A0ABW1TAV5</accession>
<evidence type="ECO:0000313" key="1">
    <source>
        <dbReference type="EMBL" id="MFC6254974.1"/>
    </source>
</evidence>